<feature type="signal peptide" evidence="1">
    <location>
        <begin position="1"/>
        <end position="28"/>
    </location>
</feature>
<evidence type="ECO:0000256" key="1">
    <source>
        <dbReference type="SAM" id="SignalP"/>
    </source>
</evidence>
<evidence type="ECO:0000313" key="3">
    <source>
        <dbReference type="Proteomes" id="UP000838878"/>
    </source>
</evidence>
<dbReference type="Proteomes" id="UP000838878">
    <property type="component" value="Chromosome 14"/>
</dbReference>
<organism evidence="2 3">
    <name type="scientific">Brenthis ino</name>
    <name type="common">lesser marbled fritillary</name>
    <dbReference type="NCBI Taxonomy" id="405034"/>
    <lineage>
        <taxon>Eukaryota</taxon>
        <taxon>Metazoa</taxon>
        <taxon>Ecdysozoa</taxon>
        <taxon>Arthropoda</taxon>
        <taxon>Hexapoda</taxon>
        <taxon>Insecta</taxon>
        <taxon>Pterygota</taxon>
        <taxon>Neoptera</taxon>
        <taxon>Endopterygota</taxon>
        <taxon>Lepidoptera</taxon>
        <taxon>Glossata</taxon>
        <taxon>Ditrysia</taxon>
        <taxon>Papilionoidea</taxon>
        <taxon>Nymphalidae</taxon>
        <taxon>Heliconiinae</taxon>
        <taxon>Argynnini</taxon>
        <taxon>Brenthis</taxon>
    </lineage>
</organism>
<dbReference type="EMBL" id="OV170234">
    <property type="protein sequence ID" value="CAH0719465.1"/>
    <property type="molecule type" value="Genomic_DNA"/>
</dbReference>
<dbReference type="AlphaFoldDB" id="A0A8J9V3R5"/>
<evidence type="ECO:0008006" key="4">
    <source>
        <dbReference type="Google" id="ProtNLM"/>
    </source>
</evidence>
<name>A0A8J9V3R5_9NEOP</name>
<keyword evidence="3" id="KW-1185">Reference proteome</keyword>
<gene>
    <name evidence="2" type="ORF">BINO364_LOCUS5804</name>
</gene>
<evidence type="ECO:0000313" key="2">
    <source>
        <dbReference type="EMBL" id="CAH0719465.1"/>
    </source>
</evidence>
<keyword evidence="1" id="KW-0732">Signal</keyword>
<accession>A0A8J9V3R5</accession>
<feature type="non-terminal residue" evidence="2">
    <location>
        <position position="142"/>
    </location>
</feature>
<sequence length="142" mass="15291">MENIHSARIATILLLFVIILQEFKSTSCDGQINQNSSVILKNLTYQEIYNNIKSPETNHIRQKRQIIYYPYGGYYQRRPLPIIFGGAGLVIGRPGFGFGRPGFGFGRPGFGGRGFGGRGFGGRGFGGFGGRGLGGGGRGGRG</sequence>
<proteinExistence type="predicted"/>
<feature type="chain" id="PRO_5035427147" description="Glycine-rich protein" evidence="1">
    <location>
        <begin position="29"/>
        <end position="142"/>
    </location>
</feature>
<protein>
    <recommendedName>
        <fullName evidence="4">Glycine-rich protein</fullName>
    </recommendedName>
</protein>
<dbReference type="OrthoDB" id="10477859at2759"/>
<reference evidence="2" key="1">
    <citation type="submission" date="2021-12" db="EMBL/GenBank/DDBJ databases">
        <authorList>
            <person name="Martin H S."/>
        </authorList>
    </citation>
    <scope>NUCLEOTIDE SEQUENCE</scope>
</reference>